<dbReference type="STRING" id="1120976.SAMN03080606_02433"/>
<reference evidence="1 2" key="1">
    <citation type="submission" date="2016-10" db="EMBL/GenBank/DDBJ databases">
        <authorList>
            <person name="de Groot N.N."/>
        </authorList>
    </citation>
    <scope>NUCLEOTIDE SEQUENCE [LARGE SCALE GENOMIC DNA]</scope>
    <source>
        <strain evidence="1 2">DSM 18978</strain>
    </source>
</reference>
<evidence type="ECO:0000313" key="1">
    <source>
        <dbReference type="EMBL" id="SCY76605.1"/>
    </source>
</evidence>
<evidence type="ECO:0000313" key="2">
    <source>
        <dbReference type="Proteomes" id="UP000198636"/>
    </source>
</evidence>
<dbReference type="EMBL" id="FMUS01000015">
    <property type="protein sequence ID" value="SCY76605.1"/>
    <property type="molecule type" value="Genomic_DNA"/>
</dbReference>
<dbReference type="AlphaFoldDB" id="A0A1G5IKG9"/>
<dbReference type="Proteomes" id="UP000198636">
    <property type="component" value="Unassembled WGS sequence"/>
</dbReference>
<dbReference type="RefSeq" id="WP_091543727.1">
    <property type="nucleotide sequence ID" value="NZ_FMUS01000015.1"/>
</dbReference>
<dbReference type="OrthoDB" id="3186506at2"/>
<name>A0A1G5IKG9_9FIRM</name>
<gene>
    <name evidence="1" type="ORF">SAMN03080606_02433</name>
</gene>
<protein>
    <submittedName>
        <fullName evidence="1">Uncharacterized protein</fullName>
    </submittedName>
</protein>
<sequence>MKGSYNITLLTPIGPEKGTIFLNTEGEKLSGILKILGNEKEFTGVVKGNSIEFTSELKKLVKKIPFTAKCTVNGDTLEGYIDSQFGEIKIIGKKA</sequence>
<accession>A0A1G5IKG9</accession>
<keyword evidence="2" id="KW-1185">Reference proteome</keyword>
<proteinExistence type="predicted"/>
<organism evidence="1 2">
    <name type="scientific">Alkaliphilus peptidifermentans DSM 18978</name>
    <dbReference type="NCBI Taxonomy" id="1120976"/>
    <lineage>
        <taxon>Bacteria</taxon>
        <taxon>Bacillati</taxon>
        <taxon>Bacillota</taxon>
        <taxon>Clostridia</taxon>
        <taxon>Peptostreptococcales</taxon>
        <taxon>Natronincolaceae</taxon>
        <taxon>Alkaliphilus</taxon>
    </lineage>
</organism>